<proteinExistence type="predicted"/>
<accession>A0A2G5DPW2</accession>
<sequence length="123" mass="12643">MGVYTFVCKSSGRSEWSAKQISGGDIEASASSTFDLERKLVQVALSRESGVVSSSFSLVTPSSGVLQVIVASGFVGGSGAALAPASSVSGEAAAVAPKPEEKEEAKEESDEEMGGLFDSMWDE</sequence>
<organism evidence="2 3">
    <name type="scientific">Aquilegia coerulea</name>
    <name type="common">Rocky mountain columbine</name>
    <dbReference type="NCBI Taxonomy" id="218851"/>
    <lineage>
        <taxon>Eukaryota</taxon>
        <taxon>Viridiplantae</taxon>
        <taxon>Streptophyta</taxon>
        <taxon>Embryophyta</taxon>
        <taxon>Tracheophyta</taxon>
        <taxon>Spermatophyta</taxon>
        <taxon>Magnoliopsida</taxon>
        <taxon>Ranunculales</taxon>
        <taxon>Ranunculaceae</taxon>
        <taxon>Thalictroideae</taxon>
        <taxon>Aquilegia</taxon>
    </lineage>
</organism>
<dbReference type="InterPro" id="IPR044252">
    <property type="entry name" value="RPP3"/>
</dbReference>
<evidence type="ECO:0000313" key="2">
    <source>
        <dbReference type="EMBL" id="PIA45561.1"/>
    </source>
</evidence>
<protein>
    <recommendedName>
        <fullName evidence="4">60S acidic ribosomal protein P3</fullName>
    </recommendedName>
</protein>
<dbReference type="PANTHER" id="PTHR47207:SF2">
    <property type="entry name" value="LARGE RIBOSOMAL SUBUNIT PROTEIN P3Y-RELATED"/>
    <property type="match status" value="1"/>
</dbReference>
<dbReference type="OrthoDB" id="2015129at2759"/>
<dbReference type="EMBL" id="KZ305033">
    <property type="protein sequence ID" value="PIA45561.1"/>
    <property type="molecule type" value="Genomic_DNA"/>
</dbReference>
<dbReference type="Proteomes" id="UP000230069">
    <property type="component" value="Unassembled WGS sequence"/>
</dbReference>
<evidence type="ECO:0008006" key="4">
    <source>
        <dbReference type="Google" id="ProtNLM"/>
    </source>
</evidence>
<feature type="compositionally biased region" description="Low complexity" evidence="1">
    <location>
        <begin position="85"/>
        <end position="97"/>
    </location>
</feature>
<name>A0A2G5DPW2_AQUCA</name>
<dbReference type="PANTHER" id="PTHR47207">
    <property type="entry name" value="60S ACIDIC RIBOSOMAL PROTEIN P3-1-RELATED"/>
    <property type="match status" value="1"/>
</dbReference>
<gene>
    <name evidence="2" type="ORF">AQUCO_01600039v1</name>
</gene>
<reference evidence="2 3" key="1">
    <citation type="submission" date="2017-09" db="EMBL/GenBank/DDBJ databases">
        <title>WGS assembly of Aquilegia coerulea Goldsmith.</title>
        <authorList>
            <person name="Hodges S."/>
            <person name="Kramer E."/>
            <person name="Nordborg M."/>
            <person name="Tomkins J."/>
            <person name="Borevitz J."/>
            <person name="Derieg N."/>
            <person name="Yan J."/>
            <person name="Mihaltcheva S."/>
            <person name="Hayes R.D."/>
            <person name="Rokhsar D."/>
        </authorList>
    </citation>
    <scope>NUCLEOTIDE SEQUENCE [LARGE SCALE GENOMIC DNA]</scope>
    <source>
        <strain evidence="3">cv. Goldsmith</strain>
    </source>
</reference>
<dbReference type="AlphaFoldDB" id="A0A2G5DPW2"/>
<dbReference type="GO" id="GO:0005840">
    <property type="term" value="C:ribosome"/>
    <property type="evidence" value="ECO:0007669"/>
    <property type="project" value="InterPro"/>
</dbReference>
<feature type="region of interest" description="Disordered" evidence="1">
    <location>
        <begin position="85"/>
        <end position="123"/>
    </location>
</feature>
<evidence type="ECO:0000313" key="3">
    <source>
        <dbReference type="Proteomes" id="UP000230069"/>
    </source>
</evidence>
<dbReference type="STRING" id="218851.A0A2G5DPW2"/>
<dbReference type="InParanoid" id="A0A2G5DPW2"/>
<keyword evidence="3" id="KW-1185">Reference proteome</keyword>
<dbReference type="GO" id="GO:0003735">
    <property type="term" value="F:structural constituent of ribosome"/>
    <property type="evidence" value="ECO:0007669"/>
    <property type="project" value="InterPro"/>
</dbReference>
<dbReference type="Pfam" id="PF00428">
    <property type="entry name" value="Ribosomal_60s"/>
    <property type="match status" value="1"/>
</dbReference>
<evidence type="ECO:0000256" key="1">
    <source>
        <dbReference type="SAM" id="MobiDB-lite"/>
    </source>
</evidence>